<comment type="caution">
    <text evidence="6">The sequence shown here is derived from an EMBL/GenBank/DDBJ whole genome shotgun (WGS) entry which is preliminary data.</text>
</comment>
<name>A0A940S3H5_9RHOB</name>
<dbReference type="EMBL" id="JAGISH010000023">
    <property type="protein sequence ID" value="MBP0485102.1"/>
    <property type="molecule type" value="Genomic_DNA"/>
</dbReference>
<dbReference type="Pfam" id="PF03466">
    <property type="entry name" value="LysR_substrate"/>
    <property type="match status" value="1"/>
</dbReference>
<evidence type="ECO:0000259" key="5">
    <source>
        <dbReference type="PROSITE" id="PS50931"/>
    </source>
</evidence>
<protein>
    <submittedName>
        <fullName evidence="6">LysR family transcriptional regulator</fullName>
    </submittedName>
</protein>
<evidence type="ECO:0000256" key="3">
    <source>
        <dbReference type="ARBA" id="ARBA00023125"/>
    </source>
</evidence>
<dbReference type="PANTHER" id="PTHR30537">
    <property type="entry name" value="HTH-TYPE TRANSCRIPTIONAL REGULATOR"/>
    <property type="match status" value="1"/>
</dbReference>
<keyword evidence="7" id="KW-1185">Reference proteome</keyword>
<dbReference type="FunFam" id="1.10.10.10:FF:000001">
    <property type="entry name" value="LysR family transcriptional regulator"/>
    <property type="match status" value="1"/>
</dbReference>
<dbReference type="RefSeq" id="WP_209364042.1">
    <property type="nucleotide sequence ID" value="NZ_JAGISH010000023.1"/>
</dbReference>
<dbReference type="GO" id="GO:0006351">
    <property type="term" value="P:DNA-templated transcription"/>
    <property type="evidence" value="ECO:0007669"/>
    <property type="project" value="TreeGrafter"/>
</dbReference>
<keyword evidence="2" id="KW-0805">Transcription regulation</keyword>
<comment type="similarity">
    <text evidence="1">Belongs to the LysR transcriptional regulatory family.</text>
</comment>
<dbReference type="Gene3D" id="3.40.190.290">
    <property type="match status" value="1"/>
</dbReference>
<dbReference type="Proteomes" id="UP000675940">
    <property type="component" value="Unassembled WGS sequence"/>
</dbReference>
<evidence type="ECO:0000256" key="1">
    <source>
        <dbReference type="ARBA" id="ARBA00009437"/>
    </source>
</evidence>
<dbReference type="InterPro" id="IPR036390">
    <property type="entry name" value="WH_DNA-bd_sf"/>
</dbReference>
<dbReference type="PANTHER" id="PTHR30537:SF3">
    <property type="entry name" value="TRANSCRIPTIONAL REGULATORY PROTEIN"/>
    <property type="match status" value="1"/>
</dbReference>
<proteinExistence type="inferred from homology"/>
<evidence type="ECO:0000256" key="4">
    <source>
        <dbReference type="ARBA" id="ARBA00023163"/>
    </source>
</evidence>
<organism evidence="6 7">
    <name type="scientific">Sagittula salina</name>
    <dbReference type="NCBI Taxonomy" id="2820268"/>
    <lineage>
        <taxon>Bacteria</taxon>
        <taxon>Pseudomonadati</taxon>
        <taxon>Pseudomonadota</taxon>
        <taxon>Alphaproteobacteria</taxon>
        <taxon>Rhodobacterales</taxon>
        <taxon>Roseobacteraceae</taxon>
        <taxon>Sagittula</taxon>
    </lineage>
</organism>
<evidence type="ECO:0000313" key="6">
    <source>
        <dbReference type="EMBL" id="MBP0485102.1"/>
    </source>
</evidence>
<evidence type="ECO:0000313" key="7">
    <source>
        <dbReference type="Proteomes" id="UP000675940"/>
    </source>
</evidence>
<dbReference type="GO" id="GO:0043565">
    <property type="term" value="F:sequence-specific DNA binding"/>
    <property type="evidence" value="ECO:0007669"/>
    <property type="project" value="TreeGrafter"/>
</dbReference>
<dbReference type="SUPFAM" id="SSF46785">
    <property type="entry name" value="Winged helix' DNA-binding domain"/>
    <property type="match status" value="1"/>
</dbReference>
<dbReference type="GO" id="GO:0003700">
    <property type="term" value="F:DNA-binding transcription factor activity"/>
    <property type="evidence" value="ECO:0007669"/>
    <property type="project" value="InterPro"/>
</dbReference>
<dbReference type="Pfam" id="PF00126">
    <property type="entry name" value="HTH_1"/>
    <property type="match status" value="1"/>
</dbReference>
<keyword evidence="3" id="KW-0238">DNA-binding</keyword>
<dbReference type="Gene3D" id="1.10.10.10">
    <property type="entry name" value="Winged helix-like DNA-binding domain superfamily/Winged helix DNA-binding domain"/>
    <property type="match status" value="1"/>
</dbReference>
<dbReference type="PROSITE" id="PS50931">
    <property type="entry name" value="HTH_LYSR"/>
    <property type="match status" value="1"/>
</dbReference>
<gene>
    <name evidence="6" type="ORF">J5474_21755</name>
</gene>
<dbReference type="AlphaFoldDB" id="A0A940S3H5"/>
<dbReference type="SUPFAM" id="SSF53850">
    <property type="entry name" value="Periplasmic binding protein-like II"/>
    <property type="match status" value="1"/>
</dbReference>
<dbReference type="InterPro" id="IPR058163">
    <property type="entry name" value="LysR-type_TF_proteobact-type"/>
</dbReference>
<evidence type="ECO:0000256" key="2">
    <source>
        <dbReference type="ARBA" id="ARBA00023015"/>
    </source>
</evidence>
<dbReference type="InterPro" id="IPR036388">
    <property type="entry name" value="WH-like_DNA-bd_sf"/>
</dbReference>
<dbReference type="InterPro" id="IPR005119">
    <property type="entry name" value="LysR_subst-bd"/>
</dbReference>
<sequence length="303" mass="33314">MNWDDLRYFLAVAREGQMLGAARRLGVSQALLSRHLGALEEAVGARLLDRTTRGSTLTEDGAALFATAERVETEMLAGLSRIGGREDVAGTVRIGAPDGFGSAFLAPRLGRFREAYPDLRVQLVPVPSSFSLSEREADIAIMVGRPDKGRLRVRKLADYTLGLYAARAYLDRHGQPDRLGDLKSHSLVGYVDDLIYTPELNYTAEFLRDWQSDIAISTAIGQFEAVRAGVGIGILHDFMAAGYSDLVRLFPDQSVSRTYWIVWHENFCVARRVKAVIDLLDEMARDARGSFAADVLGVARPAP</sequence>
<feature type="domain" description="HTH lysR-type" evidence="5">
    <location>
        <begin position="1"/>
        <end position="58"/>
    </location>
</feature>
<reference evidence="6" key="1">
    <citation type="submission" date="2021-03" db="EMBL/GenBank/DDBJ databases">
        <title>Sagittula salina sp. nov. strain M10.9X isolated from the marine waste.</title>
        <authorList>
            <person name="Satari L."/>
            <person name="Molina-Menor E."/>
            <person name="Vidal-Verdu A."/>
            <person name="Pascual J."/>
            <person name="Pereto J."/>
            <person name="Porcar M."/>
        </authorList>
    </citation>
    <scope>NUCLEOTIDE SEQUENCE</scope>
    <source>
        <strain evidence="6">M10.9X</strain>
    </source>
</reference>
<accession>A0A940S3H5</accession>
<dbReference type="InterPro" id="IPR000847">
    <property type="entry name" value="LysR_HTH_N"/>
</dbReference>
<keyword evidence="4" id="KW-0804">Transcription</keyword>